<dbReference type="NCBIfam" id="TIGR02937">
    <property type="entry name" value="sigma70-ECF"/>
    <property type="match status" value="1"/>
</dbReference>
<dbReference type="InterPro" id="IPR014284">
    <property type="entry name" value="RNA_pol_sigma-70_dom"/>
</dbReference>
<dbReference type="InterPro" id="IPR039425">
    <property type="entry name" value="RNA_pol_sigma-70-like"/>
</dbReference>
<name>A0A1V4QI58_UNCW3</name>
<dbReference type="SUPFAM" id="SSF88659">
    <property type="entry name" value="Sigma3 and sigma4 domains of RNA polymerase sigma factors"/>
    <property type="match status" value="1"/>
</dbReference>
<dbReference type="InterPro" id="IPR036388">
    <property type="entry name" value="WH-like_DNA-bd_sf"/>
</dbReference>
<keyword evidence="3" id="KW-0731">Sigma factor</keyword>
<gene>
    <name evidence="7" type="ORF">BXT86_00655</name>
</gene>
<proteinExistence type="inferred from homology"/>
<accession>A0A1V4QI58</accession>
<evidence type="ECO:0000259" key="5">
    <source>
        <dbReference type="Pfam" id="PF04542"/>
    </source>
</evidence>
<comment type="caution">
    <text evidence="7">The sequence shown here is derived from an EMBL/GenBank/DDBJ whole genome shotgun (WGS) entry which is preliminary data.</text>
</comment>
<feature type="domain" description="RNA polymerase sigma-70 region 2" evidence="5">
    <location>
        <begin position="24"/>
        <end position="87"/>
    </location>
</feature>
<dbReference type="GO" id="GO:0003677">
    <property type="term" value="F:DNA binding"/>
    <property type="evidence" value="ECO:0007669"/>
    <property type="project" value="InterPro"/>
</dbReference>
<dbReference type="PANTHER" id="PTHR43133:SF51">
    <property type="entry name" value="RNA POLYMERASE SIGMA FACTOR"/>
    <property type="match status" value="1"/>
</dbReference>
<dbReference type="AlphaFoldDB" id="A0A1V4QI58"/>
<feature type="domain" description="RNA polymerase sigma factor 70 region 4 type 2" evidence="6">
    <location>
        <begin position="113"/>
        <end position="165"/>
    </location>
</feature>
<dbReference type="Gene3D" id="1.10.1740.10">
    <property type="match status" value="1"/>
</dbReference>
<dbReference type="Proteomes" id="UP000191663">
    <property type="component" value="Unassembled WGS sequence"/>
</dbReference>
<dbReference type="InterPro" id="IPR013324">
    <property type="entry name" value="RNA_pol_sigma_r3/r4-like"/>
</dbReference>
<evidence type="ECO:0000256" key="2">
    <source>
        <dbReference type="ARBA" id="ARBA00023015"/>
    </source>
</evidence>
<evidence type="ECO:0000256" key="4">
    <source>
        <dbReference type="ARBA" id="ARBA00023163"/>
    </source>
</evidence>
<keyword evidence="4" id="KW-0804">Transcription</keyword>
<dbReference type="Gene3D" id="1.10.10.10">
    <property type="entry name" value="Winged helix-like DNA-binding domain superfamily/Winged helix DNA-binding domain"/>
    <property type="match status" value="1"/>
</dbReference>
<dbReference type="InterPro" id="IPR013325">
    <property type="entry name" value="RNA_pol_sigma_r2"/>
</dbReference>
<keyword evidence="2" id="KW-0805">Transcription regulation</keyword>
<dbReference type="Pfam" id="PF08281">
    <property type="entry name" value="Sigma70_r4_2"/>
    <property type="match status" value="1"/>
</dbReference>
<dbReference type="GO" id="GO:0006352">
    <property type="term" value="P:DNA-templated transcription initiation"/>
    <property type="evidence" value="ECO:0007669"/>
    <property type="project" value="InterPro"/>
</dbReference>
<protein>
    <recommendedName>
        <fullName evidence="9">RNA polymerase subunit sigma-24</fullName>
    </recommendedName>
</protein>
<evidence type="ECO:0000256" key="1">
    <source>
        <dbReference type="ARBA" id="ARBA00010641"/>
    </source>
</evidence>
<dbReference type="InterPro" id="IPR007627">
    <property type="entry name" value="RNA_pol_sigma70_r2"/>
</dbReference>
<dbReference type="Pfam" id="PF04542">
    <property type="entry name" value="Sigma70_r2"/>
    <property type="match status" value="1"/>
</dbReference>
<organism evidence="7 8">
    <name type="scientific">candidate division WOR-3 bacterium 4484_100</name>
    <dbReference type="NCBI Taxonomy" id="1936077"/>
    <lineage>
        <taxon>Bacteria</taxon>
        <taxon>Bacteria division WOR-3</taxon>
    </lineage>
</organism>
<evidence type="ECO:0008006" key="9">
    <source>
        <dbReference type="Google" id="ProtNLM"/>
    </source>
</evidence>
<reference evidence="8" key="1">
    <citation type="submission" date="2017-01" db="EMBL/GenBank/DDBJ databases">
        <title>Novel pathways for hydrocarbon cycling and metabolic interdependencies in hydrothermal sediment communities.</title>
        <authorList>
            <person name="Dombrowski N."/>
            <person name="Seitz K."/>
            <person name="Teske A."/>
            <person name="Baker B."/>
        </authorList>
    </citation>
    <scope>NUCLEOTIDE SEQUENCE [LARGE SCALE GENOMIC DNA]</scope>
</reference>
<dbReference type="SUPFAM" id="SSF88946">
    <property type="entry name" value="Sigma2 domain of RNA polymerase sigma factors"/>
    <property type="match status" value="1"/>
</dbReference>
<dbReference type="PANTHER" id="PTHR43133">
    <property type="entry name" value="RNA POLYMERASE ECF-TYPE SIGMA FACTO"/>
    <property type="match status" value="1"/>
</dbReference>
<comment type="similarity">
    <text evidence="1">Belongs to the sigma-70 factor family. ECF subfamily.</text>
</comment>
<dbReference type="EMBL" id="MUKB01000009">
    <property type="protein sequence ID" value="OPX18535.1"/>
    <property type="molecule type" value="Genomic_DNA"/>
</dbReference>
<dbReference type="GO" id="GO:0016987">
    <property type="term" value="F:sigma factor activity"/>
    <property type="evidence" value="ECO:0007669"/>
    <property type="project" value="UniProtKB-KW"/>
</dbReference>
<evidence type="ECO:0000256" key="3">
    <source>
        <dbReference type="ARBA" id="ARBA00023082"/>
    </source>
</evidence>
<evidence type="ECO:0000313" key="8">
    <source>
        <dbReference type="Proteomes" id="UP000191663"/>
    </source>
</evidence>
<sequence>MSVNIGELVRLCQSDDEKAIAEIITRYKQLIFTVAYRMLHNYELSRDICQETFIKAFRNIHKLKKPEHIKTWLCCIARNLIYDRLRKGHNPVSLNQINEPSVPDQAPHIRKRVIIQKALDRLKKQDRLLLILYYYQGMEIKEIAHIVKKRPANIKVALSRARVRLRKELERYENELLS</sequence>
<dbReference type="InterPro" id="IPR013249">
    <property type="entry name" value="RNA_pol_sigma70_r4_t2"/>
</dbReference>
<evidence type="ECO:0000259" key="6">
    <source>
        <dbReference type="Pfam" id="PF08281"/>
    </source>
</evidence>
<evidence type="ECO:0000313" key="7">
    <source>
        <dbReference type="EMBL" id="OPX18535.1"/>
    </source>
</evidence>